<evidence type="ECO:0000256" key="1">
    <source>
        <dbReference type="ARBA" id="ARBA00022741"/>
    </source>
</evidence>
<dbReference type="EMBL" id="FUZZ01000001">
    <property type="protein sequence ID" value="SKC98227.1"/>
    <property type="molecule type" value="Genomic_DNA"/>
</dbReference>
<evidence type="ECO:0000313" key="5">
    <source>
        <dbReference type="EMBL" id="SKC98227.1"/>
    </source>
</evidence>
<evidence type="ECO:0000256" key="3">
    <source>
        <dbReference type="ARBA" id="ARBA00023125"/>
    </source>
</evidence>
<keyword evidence="2" id="KW-0067">ATP-binding</keyword>
<dbReference type="AlphaFoldDB" id="A0A1T5NCT9"/>
<name>A0A1T5NCT9_9BACT</name>
<dbReference type="GO" id="GO:0030983">
    <property type="term" value="F:mismatched DNA binding"/>
    <property type="evidence" value="ECO:0007669"/>
    <property type="project" value="InterPro"/>
</dbReference>
<dbReference type="RefSeq" id="WP_079468418.1">
    <property type="nucleotide sequence ID" value="NZ_FUZZ01000001.1"/>
</dbReference>
<dbReference type="InterPro" id="IPR000432">
    <property type="entry name" value="DNA_mismatch_repair_MutS_C"/>
</dbReference>
<organism evidence="5 6">
    <name type="scientific">Chitinophaga ginsengisegetis</name>
    <dbReference type="NCBI Taxonomy" id="393003"/>
    <lineage>
        <taxon>Bacteria</taxon>
        <taxon>Pseudomonadati</taxon>
        <taxon>Bacteroidota</taxon>
        <taxon>Chitinophagia</taxon>
        <taxon>Chitinophagales</taxon>
        <taxon>Chitinophagaceae</taxon>
        <taxon>Chitinophaga</taxon>
    </lineage>
</organism>
<sequence length="446" mass="49611">MLFTTDKQTLEDLNIFGKHGGDSIFNIFNRCITRGGAAVLDEMFQYPLSDEQMINRRSGIIQHFAVKETVFPFENTLFDAAEPYLANTDERTRLTIEEHAVTKKLSSLIAPDADAVQLRKGVMALARLIKGLHDFIHSPEVAGMPYYKTEKAAIAALLTDPALSPVITQTGKDKLPAATMAAFDGIFRFRHRDIILKLLRHIYYLDVYIAVAKVAKERGFVFPVALQKSRLTVTLEGVYHPQVPNAVANTIGITPDGNVIFLTGANMAGKSTFMKSLSIALFLAHMGFPVPATRMEFSVLDGIYTTINLPDNLGMGASHFYAEVLRVKKMAHELSQGRNLLIVFDEMFRGTNVKDAYEATIAITKAFATKRNSLFVISTHIIEAGEVLKQACDNVHFIYLPTRMDGNKPVYTYKLENGITDDRHGMIIINNEGILDMLRAGISKMN</sequence>
<dbReference type="SUPFAM" id="SSF48334">
    <property type="entry name" value="DNA repair protein MutS, domain III"/>
    <property type="match status" value="1"/>
</dbReference>
<dbReference type="SUPFAM" id="SSF52540">
    <property type="entry name" value="P-loop containing nucleoside triphosphate hydrolases"/>
    <property type="match status" value="1"/>
</dbReference>
<keyword evidence="6" id="KW-1185">Reference proteome</keyword>
<dbReference type="Pfam" id="PF00488">
    <property type="entry name" value="MutS_V"/>
    <property type="match status" value="1"/>
</dbReference>
<reference evidence="5 6" key="1">
    <citation type="submission" date="2017-02" db="EMBL/GenBank/DDBJ databases">
        <authorList>
            <person name="Peterson S.W."/>
        </authorList>
    </citation>
    <scope>NUCLEOTIDE SEQUENCE [LARGE SCALE GENOMIC DNA]</scope>
    <source>
        <strain evidence="5 6">DSM 18108</strain>
    </source>
</reference>
<dbReference type="InterPro" id="IPR007696">
    <property type="entry name" value="DNA_mismatch_repair_MutS_core"/>
</dbReference>
<dbReference type="PANTHER" id="PTHR11361:SF99">
    <property type="entry name" value="DNA MISMATCH REPAIR PROTEIN"/>
    <property type="match status" value="1"/>
</dbReference>
<evidence type="ECO:0000256" key="2">
    <source>
        <dbReference type="ARBA" id="ARBA00022840"/>
    </source>
</evidence>
<gene>
    <name evidence="5" type="ORF">SAMN05660461_1132</name>
</gene>
<dbReference type="Gene3D" id="3.40.50.300">
    <property type="entry name" value="P-loop containing nucleotide triphosphate hydrolases"/>
    <property type="match status" value="1"/>
</dbReference>
<dbReference type="GO" id="GO:0140664">
    <property type="term" value="F:ATP-dependent DNA damage sensor activity"/>
    <property type="evidence" value="ECO:0007669"/>
    <property type="project" value="InterPro"/>
</dbReference>
<dbReference type="GO" id="GO:0006298">
    <property type="term" value="P:mismatch repair"/>
    <property type="evidence" value="ECO:0007669"/>
    <property type="project" value="InterPro"/>
</dbReference>
<dbReference type="InterPro" id="IPR045076">
    <property type="entry name" value="MutS"/>
</dbReference>
<dbReference type="InterPro" id="IPR036187">
    <property type="entry name" value="DNA_mismatch_repair_MutS_sf"/>
</dbReference>
<evidence type="ECO:0000259" key="4">
    <source>
        <dbReference type="SMART" id="SM00534"/>
    </source>
</evidence>
<protein>
    <submittedName>
        <fullName evidence="5">MutS domain III</fullName>
    </submittedName>
</protein>
<dbReference type="SMART" id="SM00534">
    <property type="entry name" value="MUTSac"/>
    <property type="match status" value="1"/>
</dbReference>
<keyword evidence="1" id="KW-0547">Nucleotide-binding</keyword>
<dbReference type="Pfam" id="PF05192">
    <property type="entry name" value="MutS_III"/>
    <property type="match status" value="1"/>
</dbReference>
<keyword evidence="3" id="KW-0238">DNA-binding</keyword>
<proteinExistence type="predicted"/>
<dbReference type="GO" id="GO:0005524">
    <property type="term" value="F:ATP binding"/>
    <property type="evidence" value="ECO:0007669"/>
    <property type="project" value="UniProtKB-KW"/>
</dbReference>
<dbReference type="PANTHER" id="PTHR11361">
    <property type="entry name" value="DNA MISMATCH REPAIR PROTEIN MUTS FAMILY MEMBER"/>
    <property type="match status" value="1"/>
</dbReference>
<evidence type="ECO:0000313" key="6">
    <source>
        <dbReference type="Proteomes" id="UP000190166"/>
    </source>
</evidence>
<feature type="domain" description="DNA mismatch repair proteins mutS family" evidence="4">
    <location>
        <begin position="257"/>
        <end position="446"/>
    </location>
</feature>
<dbReference type="STRING" id="393003.SAMN05660461_1132"/>
<dbReference type="Proteomes" id="UP000190166">
    <property type="component" value="Unassembled WGS sequence"/>
</dbReference>
<dbReference type="InterPro" id="IPR027417">
    <property type="entry name" value="P-loop_NTPase"/>
</dbReference>
<dbReference type="Gene3D" id="1.10.1420.10">
    <property type="match status" value="1"/>
</dbReference>
<accession>A0A1T5NCT9</accession>